<keyword evidence="3" id="KW-1185">Reference proteome</keyword>
<reference evidence="2" key="2">
    <citation type="journal article" date="2020" name="Nat. Commun.">
        <title>Large-scale genome sequencing of mycorrhizal fungi provides insights into the early evolution of symbiotic traits.</title>
        <authorList>
            <person name="Miyauchi S."/>
            <person name="Kiss E."/>
            <person name="Kuo A."/>
            <person name="Drula E."/>
            <person name="Kohler A."/>
            <person name="Sanchez-Garcia M."/>
            <person name="Morin E."/>
            <person name="Andreopoulos B."/>
            <person name="Barry K.W."/>
            <person name="Bonito G."/>
            <person name="Buee M."/>
            <person name="Carver A."/>
            <person name="Chen C."/>
            <person name="Cichocki N."/>
            <person name="Clum A."/>
            <person name="Culley D."/>
            <person name="Crous P.W."/>
            <person name="Fauchery L."/>
            <person name="Girlanda M."/>
            <person name="Hayes R.D."/>
            <person name="Keri Z."/>
            <person name="LaButti K."/>
            <person name="Lipzen A."/>
            <person name="Lombard V."/>
            <person name="Magnuson J."/>
            <person name="Maillard F."/>
            <person name="Murat C."/>
            <person name="Nolan M."/>
            <person name="Ohm R.A."/>
            <person name="Pangilinan J."/>
            <person name="Pereira M.F."/>
            <person name="Perotto S."/>
            <person name="Peter M."/>
            <person name="Pfister S."/>
            <person name="Riley R."/>
            <person name="Sitrit Y."/>
            <person name="Stielow J.B."/>
            <person name="Szollosi G."/>
            <person name="Zifcakova L."/>
            <person name="Stursova M."/>
            <person name="Spatafora J.W."/>
            <person name="Tedersoo L."/>
            <person name="Vaario L.M."/>
            <person name="Yamada A."/>
            <person name="Yan M."/>
            <person name="Wang P."/>
            <person name="Xu J."/>
            <person name="Bruns T."/>
            <person name="Baldrian P."/>
            <person name="Vilgalys R."/>
            <person name="Dunand C."/>
            <person name="Henrissat B."/>
            <person name="Grigoriev I.V."/>
            <person name="Hibbett D."/>
            <person name="Nagy L.G."/>
            <person name="Martin F.M."/>
        </authorList>
    </citation>
    <scope>NUCLEOTIDE SEQUENCE</scope>
    <source>
        <strain evidence="2">BED1</strain>
    </source>
</reference>
<proteinExistence type="predicted"/>
<organism evidence="2 3">
    <name type="scientific">Boletus edulis BED1</name>
    <dbReference type="NCBI Taxonomy" id="1328754"/>
    <lineage>
        <taxon>Eukaryota</taxon>
        <taxon>Fungi</taxon>
        <taxon>Dikarya</taxon>
        <taxon>Basidiomycota</taxon>
        <taxon>Agaricomycotina</taxon>
        <taxon>Agaricomycetes</taxon>
        <taxon>Agaricomycetidae</taxon>
        <taxon>Boletales</taxon>
        <taxon>Boletineae</taxon>
        <taxon>Boletaceae</taxon>
        <taxon>Boletoideae</taxon>
        <taxon>Boletus</taxon>
    </lineage>
</organism>
<dbReference type="Proteomes" id="UP001194468">
    <property type="component" value="Unassembled WGS sequence"/>
</dbReference>
<evidence type="ECO:0000313" key="3">
    <source>
        <dbReference type="Proteomes" id="UP001194468"/>
    </source>
</evidence>
<comment type="caution">
    <text evidence="2">The sequence shown here is derived from an EMBL/GenBank/DDBJ whole genome shotgun (WGS) entry which is preliminary data.</text>
</comment>
<feature type="region of interest" description="Disordered" evidence="1">
    <location>
        <begin position="74"/>
        <end position="119"/>
    </location>
</feature>
<evidence type="ECO:0000256" key="1">
    <source>
        <dbReference type="SAM" id="MobiDB-lite"/>
    </source>
</evidence>
<protein>
    <submittedName>
        <fullName evidence="2">Uncharacterized protein</fullName>
    </submittedName>
</protein>
<name>A0AAD4BAK1_BOLED</name>
<dbReference type="EMBL" id="WHUW01000421">
    <property type="protein sequence ID" value="KAF8414824.1"/>
    <property type="molecule type" value="Genomic_DNA"/>
</dbReference>
<gene>
    <name evidence="2" type="ORF">L210DRAFT_3658407</name>
</gene>
<accession>A0AAD4BAK1</accession>
<reference evidence="2" key="1">
    <citation type="submission" date="2019-10" db="EMBL/GenBank/DDBJ databases">
        <authorList>
            <consortium name="DOE Joint Genome Institute"/>
            <person name="Kuo A."/>
            <person name="Miyauchi S."/>
            <person name="Kiss E."/>
            <person name="Drula E."/>
            <person name="Kohler A."/>
            <person name="Sanchez-Garcia M."/>
            <person name="Andreopoulos B."/>
            <person name="Barry K.W."/>
            <person name="Bonito G."/>
            <person name="Buee M."/>
            <person name="Carver A."/>
            <person name="Chen C."/>
            <person name="Cichocki N."/>
            <person name="Clum A."/>
            <person name="Culley D."/>
            <person name="Crous P.W."/>
            <person name="Fauchery L."/>
            <person name="Girlanda M."/>
            <person name="Hayes R."/>
            <person name="Keri Z."/>
            <person name="LaButti K."/>
            <person name="Lipzen A."/>
            <person name="Lombard V."/>
            <person name="Magnuson J."/>
            <person name="Maillard F."/>
            <person name="Morin E."/>
            <person name="Murat C."/>
            <person name="Nolan M."/>
            <person name="Ohm R."/>
            <person name="Pangilinan J."/>
            <person name="Pereira M."/>
            <person name="Perotto S."/>
            <person name="Peter M."/>
            <person name="Riley R."/>
            <person name="Sitrit Y."/>
            <person name="Stielow B."/>
            <person name="Szollosi G."/>
            <person name="Zifcakova L."/>
            <person name="Stursova M."/>
            <person name="Spatafora J.W."/>
            <person name="Tedersoo L."/>
            <person name="Vaario L.-M."/>
            <person name="Yamada A."/>
            <person name="Yan M."/>
            <person name="Wang P."/>
            <person name="Xu J."/>
            <person name="Bruns T."/>
            <person name="Baldrian P."/>
            <person name="Vilgalys R."/>
            <person name="Henrissat B."/>
            <person name="Grigoriev I.V."/>
            <person name="Hibbett D."/>
            <person name="Nagy L.G."/>
            <person name="Martin F.M."/>
        </authorList>
    </citation>
    <scope>NUCLEOTIDE SEQUENCE</scope>
    <source>
        <strain evidence="2">BED1</strain>
    </source>
</reference>
<dbReference type="AlphaFoldDB" id="A0AAD4BAK1"/>
<evidence type="ECO:0000313" key="2">
    <source>
        <dbReference type="EMBL" id="KAF8414824.1"/>
    </source>
</evidence>
<sequence>MSLEMRDSIPAELDRHGASDEVIEEARARYQQLEQSGKDLGVQLLDVPSTALLPRIRKSTSAFPTAMKLGMKTRSSTKILLEESIPAQGSDKRRRGGEGEEQEEPAVEETPQGRAREDDYWDQVIIQEEDYCQRPVVTVKGGSLKK</sequence>